<comment type="caution">
    <text evidence="1">Lacks conserved residue(s) required for the propagation of feature annotation.</text>
</comment>
<reference evidence="3" key="2">
    <citation type="submission" date="2014-05" db="EMBL/GenBank/DDBJ databases">
        <title>The genome and life-stage specific transcriptomes of Globodera pallida elucidate key aspects of plant parasitism by a cyst nematode.</title>
        <authorList>
            <person name="Cotton J.A."/>
            <person name="Lilley C.J."/>
            <person name="Jones L.M."/>
            <person name="Kikuchi T."/>
            <person name="Reid A.J."/>
            <person name="Thorpe P."/>
            <person name="Tsai I.J."/>
            <person name="Beasley H."/>
            <person name="Blok V."/>
            <person name="Cock P.J.A."/>
            <person name="Van den Akker S.E."/>
            <person name="Holroyd N."/>
            <person name="Hunt M."/>
            <person name="Mantelin S."/>
            <person name="Naghra H."/>
            <person name="Pain A."/>
            <person name="Palomares-Rius J.E."/>
            <person name="Zarowiecki M."/>
            <person name="Berriman M."/>
            <person name="Jones J.T."/>
            <person name="Urwin P.E."/>
        </authorList>
    </citation>
    <scope>NUCLEOTIDE SEQUENCE [LARGE SCALE GENOMIC DNA]</scope>
    <source>
        <strain evidence="3">Lindley</strain>
    </source>
</reference>
<evidence type="ECO:0000259" key="2">
    <source>
        <dbReference type="PROSITE" id="PS51670"/>
    </source>
</evidence>
<organism evidence="3 4">
    <name type="scientific">Globodera pallida</name>
    <name type="common">Potato cyst nematode worm</name>
    <name type="synonym">Heterodera pallida</name>
    <dbReference type="NCBI Taxonomy" id="36090"/>
    <lineage>
        <taxon>Eukaryota</taxon>
        <taxon>Metazoa</taxon>
        <taxon>Ecdysozoa</taxon>
        <taxon>Nematoda</taxon>
        <taxon>Chromadorea</taxon>
        <taxon>Rhabditida</taxon>
        <taxon>Tylenchina</taxon>
        <taxon>Tylenchomorpha</taxon>
        <taxon>Tylenchoidea</taxon>
        <taxon>Heteroderidae</taxon>
        <taxon>Heteroderinae</taxon>
        <taxon>Globodera</taxon>
    </lineage>
</organism>
<reference evidence="4" key="3">
    <citation type="submission" date="2016-06" db="UniProtKB">
        <authorList>
            <consortium name="WormBaseParasite"/>
        </authorList>
    </citation>
    <scope>IDENTIFICATION</scope>
</reference>
<accession>A0A183BN14</accession>
<dbReference type="PROSITE" id="PS51670">
    <property type="entry name" value="SHKT"/>
    <property type="match status" value="1"/>
</dbReference>
<dbReference type="Gene3D" id="1.10.10.1940">
    <property type="match status" value="1"/>
</dbReference>
<evidence type="ECO:0000313" key="3">
    <source>
        <dbReference type="Proteomes" id="UP000050741"/>
    </source>
</evidence>
<reference evidence="3" key="1">
    <citation type="submission" date="2013-12" db="EMBL/GenBank/DDBJ databases">
        <authorList>
            <person name="Aslett M."/>
        </authorList>
    </citation>
    <scope>NUCLEOTIDE SEQUENCE [LARGE SCALE GENOMIC DNA]</scope>
    <source>
        <strain evidence="3">Lindley</strain>
    </source>
</reference>
<protein>
    <submittedName>
        <fullName evidence="4">ShKT domain-containing protein</fullName>
    </submittedName>
</protein>
<keyword evidence="3" id="KW-1185">Reference proteome</keyword>
<dbReference type="PANTHER" id="PTHR21724">
    <property type="entry name" value="SHKT DOMAIN-CONTAINING PROTEIN"/>
    <property type="match status" value="1"/>
</dbReference>
<dbReference type="SMART" id="SM00254">
    <property type="entry name" value="ShKT"/>
    <property type="match status" value="3"/>
</dbReference>
<feature type="domain" description="ShKT" evidence="2">
    <location>
        <begin position="207"/>
        <end position="241"/>
    </location>
</feature>
<name>A0A183BN14_GLOPA</name>
<dbReference type="PANTHER" id="PTHR21724:SF109">
    <property type="entry name" value="SHKT DOMAIN-CONTAINING PROTEIN"/>
    <property type="match status" value="1"/>
</dbReference>
<dbReference type="Proteomes" id="UP000050741">
    <property type="component" value="Unassembled WGS sequence"/>
</dbReference>
<proteinExistence type="predicted"/>
<evidence type="ECO:0000256" key="1">
    <source>
        <dbReference type="PROSITE-ProRule" id="PRU01005"/>
    </source>
</evidence>
<dbReference type="AlphaFoldDB" id="A0A183BN14"/>
<dbReference type="Pfam" id="PF01549">
    <property type="entry name" value="ShK"/>
    <property type="match status" value="3"/>
</dbReference>
<evidence type="ECO:0000313" key="4">
    <source>
        <dbReference type="WBParaSite" id="GPLIN_000199900"/>
    </source>
</evidence>
<feature type="disulfide bond" evidence="1">
    <location>
        <begin position="207"/>
        <end position="241"/>
    </location>
</feature>
<dbReference type="InterPro" id="IPR003582">
    <property type="entry name" value="ShKT_dom"/>
</dbReference>
<keyword evidence="1" id="KW-1015">Disulfide bond</keyword>
<dbReference type="WBParaSite" id="GPLIN_000199900">
    <property type="protein sequence ID" value="GPLIN_000199900"/>
    <property type="gene ID" value="GPLIN_000199900"/>
</dbReference>
<sequence>MKTFIFSLFPIIIIITVFAWYDTVVVPVTAEKDHLDISELLSDTANVSRLNEIKRSNVVPKSPPATLPRAIDIKRVPFTLPSGTENIRAVRRCQFSNGTLWPSATDCDDELGSGACETIFSANKVLRQTKESSRPLACLNKELADLARRCAKTCAFCCETPQFNCKDSGGRLIDCEKHKAKCKEPSWRRVMMSVCEHTCGLCAADACFDAADDCTSLRHLCFHHAVSPLVRQQCARSCGLCKPEDTARRSTASQEVLNVQKTPKEVIVLLRKNSQITTSTVMPKSALCQDASSSCADSAGLCNDKVFFY</sequence>
<dbReference type="Gene3D" id="1.10.10.1870">
    <property type="entry name" value="ShTK domain-like"/>
    <property type="match status" value="1"/>
</dbReference>